<evidence type="ECO:0000259" key="5">
    <source>
        <dbReference type="PROSITE" id="PS50995"/>
    </source>
</evidence>
<evidence type="ECO:0000313" key="6">
    <source>
        <dbReference type="EMBL" id="PUE53536.1"/>
    </source>
</evidence>
<dbReference type="Gene3D" id="1.10.10.10">
    <property type="entry name" value="Winged helix-like DNA-binding domain superfamily/Winged helix DNA-binding domain"/>
    <property type="match status" value="1"/>
</dbReference>
<dbReference type="GO" id="GO:0003700">
    <property type="term" value="F:DNA-binding transcription factor activity"/>
    <property type="evidence" value="ECO:0007669"/>
    <property type="project" value="InterPro"/>
</dbReference>
<dbReference type="SMART" id="SM00347">
    <property type="entry name" value="HTH_MARR"/>
    <property type="match status" value="1"/>
</dbReference>
<keyword evidence="2" id="KW-0238">DNA-binding</keyword>
<comment type="caution">
    <text evidence="6">The sequence shown here is derived from an EMBL/GenBank/DDBJ whole genome shotgun (WGS) entry which is preliminary data.</text>
</comment>
<evidence type="ECO:0000256" key="1">
    <source>
        <dbReference type="ARBA" id="ARBA00023015"/>
    </source>
</evidence>
<protein>
    <submittedName>
        <fullName evidence="6">MarR family transcriptional regulator</fullName>
    </submittedName>
</protein>
<dbReference type="PROSITE" id="PS50995">
    <property type="entry name" value="HTH_MARR_2"/>
    <property type="match status" value="1"/>
</dbReference>
<keyword evidence="1" id="KW-0805">Transcription regulation</keyword>
<accession>A0A315E6I9</accession>
<evidence type="ECO:0000256" key="4">
    <source>
        <dbReference type="SAM" id="MobiDB-lite"/>
    </source>
</evidence>
<dbReference type="RefSeq" id="WP_167394366.1">
    <property type="nucleotide sequence ID" value="NZ_NESN01000003.1"/>
</dbReference>
<dbReference type="SUPFAM" id="SSF46785">
    <property type="entry name" value="Winged helix' DNA-binding domain"/>
    <property type="match status" value="1"/>
</dbReference>
<reference evidence="6 7" key="1">
    <citation type="submission" date="2017-04" db="EMBL/GenBank/DDBJ databases">
        <title>Unexpected and diverse lifestyles within the genus Limnohabitans.</title>
        <authorList>
            <person name="Kasalicky V."/>
            <person name="Mehrshad M."/>
            <person name="Andrei S.-A."/>
            <person name="Salcher M."/>
            <person name="Kratochvilova H."/>
            <person name="Simek K."/>
            <person name="Ghai R."/>
        </authorList>
    </citation>
    <scope>NUCLEOTIDE SEQUENCE [LARGE SCALE GENOMIC DNA]</scope>
    <source>
        <strain evidence="6 7">II-B4</strain>
    </source>
</reference>
<dbReference type="InterPro" id="IPR036390">
    <property type="entry name" value="WH_DNA-bd_sf"/>
</dbReference>
<organism evidence="6 7">
    <name type="scientific">Limnohabitans parvus II-B4</name>
    <dbReference type="NCBI Taxonomy" id="1293052"/>
    <lineage>
        <taxon>Bacteria</taxon>
        <taxon>Pseudomonadati</taxon>
        <taxon>Pseudomonadota</taxon>
        <taxon>Betaproteobacteria</taxon>
        <taxon>Burkholderiales</taxon>
        <taxon>Comamonadaceae</taxon>
        <taxon>Limnohabitans</taxon>
    </lineage>
</organism>
<dbReference type="GO" id="GO:0006950">
    <property type="term" value="P:response to stress"/>
    <property type="evidence" value="ECO:0007669"/>
    <property type="project" value="TreeGrafter"/>
</dbReference>
<sequence length="164" mass="17871">MQNLKGKAPRTASSKKPSAGPAVDKVDTAYLQTLMGYNARRAALSIIELFLERLAPYGLKPVDFSVMSTIQHNPGVTSRQLCATLNLLPPNLVGLIQSLESRGLIERKPHPHDGRAVGLHATPKGQALMVQAEQTASDLEIEKTAKLTPIQRKTLLALLQKIYL</sequence>
<dbReference type="PANTHER" id="PTHR33164:SF43">
    <property type="entry name" value="HTH-TYPE TRANSCRIPTIONAL REPRESSOR YETL"/>
    <property type="match status" value="1"/>
</dbReference>
<gene>
    <name evidence="6" type="ORF">B9Z37_10245</name>
</gene>
<dbReference type="InterPro" id="IPR039422">
    <property type="entry name" value="MarR/SlyA-like"/>
</dbReference>
<dbReference type="Proteomes" id="UP000250790">
    <property type="component" value="Unassembled WGS sequence"/>
</dbReference>
<dbReference type="EMBL" id="NESN01000003">
    <property type="protein sequence ID" value="PUE53536.1"/>
    <property type="molecule type" value="Genomic_DNA"/>
</dbReference>
<evidence type="ECO:0000313" key="7">
    <source>
        <dbReference type="Proteomes" id="UP000250790"/>
    </source>
</evidence>
<feature type="domain" description="HTH marR-type" evidence="5">
    <location>
        <begin position="32"/>
        <end position="164"/>
    </location>
</feature>
<feature type="region of interest" description="Disordered" evidence="4">
    <location>
        <begin position="1"/>
        <end position="22"/>
    </location>
</feature>
<dbReference type="InterPro" id="IPR000835">
    <property type="entry name" value="HTH_MarR-typ"/>
</dbReference>
<evidence type="ECO:0000256" key="3">
    <source>
        <dbReference type="ARBA" id="ARBA00023163"/>
    </source>
</evidence>
<dbReference type="PROSITE" id="PS01117">
    <property type="entry name" value="HTH_MARR_1"/>
    <property type="match status" value="1"/>
</dbReference>
<keyword evidence="3" id="KW-0804">Transcription</keyword>
<proteinExistence type="predicted"/>
<dbReference type="InterPro" id="IPR036388">
    <property type="entry name" value="WH-like_DNA-bd_sf"/>
</dbReference>
<dbReference type="PANTHER" id="PTHR33164">
    <property type="entry name" value="TRANSCRIPTIONAL REGULATOR, MARR FAMILY"/>
    <property type="match status" value="1"/>
</dbReference>
<evidence type="ECO:0000256" key="2">
    <source>
        <dbReference type="ARBA" id="ARBA00023125"/>
    </source>
</evidence>
<dbReference type="PRINTS" id="PR00598">
    <property type="entry name" value="HTHMARR"/>
</dbReference>
<dbReference type="AlphaFoldDB" id="A0A315E6I9"/>
<keyword evidence="7" id="KW-1185">Reference proteome</keyword>
<dbReference type="InterPro" id="IPR023187">
    <property type="entry name" value="Tscrpt_reg_MarR-type_CS"/>
</dbReference>
<dbReference type="GO" id="GO:0003677">
    <property type="term" value="F:DNA binding"/>
    <property type="evidence" value="ECO:0007669"/>
    <property type="project" value="UniProtKB-KW"/>
</dbReference>
<name>A0A315E6I9_9BURK</name>
<dbReference type="Pfam" id="PF12802">
    <property type="entry name" value="MarR_2"/>
    <property type="match status" value="1"/>
</dbReference>